<reference evidence="1" key="1">
    <citation type="submission" date="2023-10" db="EMBL/GenBank/DDBJ databases">
        <title>Genome assemblies of two species of porcelain crab, Petrolisthes cinctipes and Petrolisthes manimaculis (Anomura: Porcellanidae).</title>
        <authorList>
            <person name="Angst P."/>
        </authorList>
    </citation>
    <scope>NUCLEOTIDE SEQUENCE</scope>
    <source>
        <strain evidence="1">PB745_01</strain>
        <tissue evidence="1">Gill</tissue>
    </source>
</reference>
<protein>
    <submittedName>
        <fullName evidence="1">Uncharacterized protein</fullName>
    </submittedName>
</protein>
<evidence type="ECO:0000313" key="2">
    <source>
        <dbReference type="Proteomes" id="UP001286313"/>
    </source>
</evidence>
<dbReference type="AlphaFoldDB" id="A0AAE1BGM0"/>
<dbReference type="EMBL" id="JAWQEG010008386">
    <property type="protein sequence ID" value="KAK3850417.1"/>
    <property type="molecule type" value="Genomic_DNA"/>
</dbReference>
<accession>A0AAE1BGM0</accession>
<dbReference type="Proteomes" id="UP001286313">
    <property type="component" value="Unassembled WGS sequence"/>
</dbReference>
<comment type="caution">
    <text evidence="1">The sequence shown here is derived from an EMBL/GenBank/DDBJ whole genome shotgun (WGS) entry which is preliminary data.</text>
</comment>
<sequence>MRRTWRCRQLACIRQSCNLGQRHAVTETIVTVLETIVTIVTASGTIVMESGTFMTGLLSSAASNASIGSLYSICGIRHRPDGTLRHLMACDGDQ</sequence>
<name>A0AAE1BGM0_PETCI</name>
<keyword evidence="2" id="KW-1185">Reference proteome</keyword>
<organism evidence="1 2">
    <name type="scientific">Petrolisthes cinctipes</name>
    <name type="common">Flat porcelain crab</name>
    <dbReference type="NCBI Taxonomy" id="88211"/>
    <lineage>
        <taxon>Eukaryota</taxon>
        <taxon>Metazoa</taxon>
        <taxon>Ecdysozoa</taxon>
        <taxon>Arthropoda</taxon>
        <taxon>Crustacea</taxon>
        <taxon>Multicrustacea</taxon>
        <taxon>Malacostraca</taxon>
        <taxon>Eumalacostraca</taxon>
        <taxon>Eucarida</taxon>
        <taxon>Decapoda</taxon>
        <taxon>Pleocyemata</taxon>
        <taxon>Anomura</taxon>
        <taxon>Galatheoidea</taxon>
        <taxon>Porcellanidae</taxon>
        <taxon>Petrolisthes</taxon>
    </lineage>
</organism>
<evidence type="ECO:0000313" key="1">
    <source>
        <dbReference type="EMBL" id="KAK3850417.1"/>
    </source>
</evidence>
<proteinExistence type="predicted"/>
<gene>
    <name evidence="1" type="ORF">Pcinc_042880</name>
</gene>